<feature type="domain" description="Glutamyl/glutaminyl-tRNA synthetase class Ib catalytic" evidence="8">
    <location>
        <begin position="12"/>
        <end position="245"/>
    </location>
</feature>
<dbReference type="Pfam" id="PF00749">
    <property type="entry name" value="tRNA-synt_1c"/>
    <property type="match status" value="1"/>
</dbReference>
<dbReference type="KEGG" id="ela:UCREL1_4914"/>
<evidence type="ECO:0000259" key="9">
    <source>
        <dbReference type="Pfam" id="PF19269"/>
    </source>
</evidence>
<dbReference type="GO" id="GO:0006424">
    <property type="term" value="P:glutamyl-tRNA aminoacylation"/>
    <property type="evidence" value="ECO:0007669"/>
    <property type="project" value="TreeGrafter"/>
</dbReference>
<dbReference type="InterPro" id="IPR020751">
    <property type="entry name" value="aa-tRNA-synth_I_codon-bd_sub2"/>
</dbReference>
<evidence type="ECO:0000256" key="3">
    <source>
        <dbReference type="ARBA" id="ARBA00022741"/>
    </source>
</evidence>
<dbReference type="InterPro" id="IPR008925">
    <property type="entry name" value="aa_tRNA-synth_I_cd-bd_sf"/>
</dbReference>
<dbReference type="InterPro" id="IPR014729">
    <property type="entry name" value="Rossmann-like_a/b/a_fold"/>
</dbReference>
<dbReference type="GO" id="GO:0000049">
    <property type="term" value="F:tRNA binding"/>
    <property type="evidence" value="ECO:0007669"/>
    <property type="project" value="InterPro"/>
</dbReference>
<dbReference type="eggNOG" id="KOG1149">
    <property type="taxonomic scope" value="Eukaryota"/>
</dbReference>
<keyword evidence="11" id="KW-1185">Reference proteome</keyword>
<name>M7TMZ8_EUTLA</name>
<dbReference type="PANTHER" id="PTHR43311">
    <property type="entry name" value="GLUTAMATE--TRNA LIGASE"/>
    <property type="match status" value="1"/>
</dbReference>
<dbReference type="HOGENOM" id="CLU_015768_6_3_1"/>
<evidence type="ECO:0000256" key="4">
    <source>
        <dbReference type="ARBA" id="ARBA00022840"/>
    </source>
</evidence>
<keyword evidence="4 7" id="KW-0067">ATP-binding</keyword>
<sequence length="490" mass="55766">MTGLSHFSQGRIPTSERLSLYTKHAEQLIHNGHAYRCFCKPEDLDSMKAKSIQDGSPLLYNGTCAHIGLDESARRAANGEPHCVRFKCEQNPLVHDLVYGVYKKPGREDDFIIIKRDGYPTYHFANVVDDHLMEITHVIRGAEWLVSTPRHVAMYEAFGWTSPKFAHVGLLVDKNGQKLSKRHGNIDISSWRDRGTLPVALLNYVMLLGWSPGRGVAGQQEVMDMDEMIRKFHLKFTKGNITVNNKDEFIQKSHMRRLVQSLDPDSFLHLFLPGLEAGIKRFEEERVGHAADEGVSSRIGDKMGPLVPLARPGEDGNMTEARNYIKKVIGLDAKSYRKPDTYLERNMYLLWQVPDSLYLKSLREEMDGLCGFFYREAQKNGDGEGQPDDVPQQLSELVTRLRGILLGISDAEWSRNHIDEQVTPFINSVFSKPKTSPYQNWGFHLLRWVLAGLQPGPALFPTIEILGKEETMRRVEQAIDIARHWDNSRA</sequence>
<dbReference type="OMA" id="DIIYNRF"/>
<dbReference type="Gene3D" id="1.10.10.350">
    <property type="match status" value="1"/>
</dbReference>
<proteinExistence type="inferred from homology"/>
<keyword evidence="3 7" id="KW-0547">Nucleotide-binding</keyword>
<dbReference type="InterPro" id="IPR020058">
    <property type="entry name" value="Glu/Gln-tRNA-synth_Ib_cat-dom"/>
</dbReference>
<dbReference type="PANTHER" id="PTHR43311:SF2">
    <property type="entry name" value="GLUTAMATE--TRNA LIGASE, MITOCHONDRIAL-RELATED"/>
    <property type="match status" value="1"/>
</dbReference>
<evidence type="ECO:0000313" key="11">
    <source>
        <dbReference type="Proteomes" id="UP000012174"/>
    </source>
</evidence>
<gene>
    <name evidence="10" type="ORF">UCREL1_4914</name>
</gene>
<organism evidence="10 11">
    <name type="scientific">Eutypa lata (strain UCR-EL1)</name>
    <name type="common">Grapevine dieback disease fungus</name>
    <name type="synonym">Eutypa armeniacae</name>
    <dbReference type="NCBI Taxonomy" id="1287681"/>
    <lineage>
        <taxon>Eukaryota</taxon>
        <taxon>Fungi</taxon>
        <taxon>Dikarya</taxon>
        <taxon>Ascomycota</taxon>
        <taxon>Pezizomycotina</taxon>
        <taxon>Sordariomycetes</taxon>
        <taxon>Xylariomycetidae</taxon>
        <taxon>Xylariales</taxon>
        <taxon>Diatrypaceae</taxon>
        <taxon>Eutypa</taxon>
    </lineage>
</organism>
<dbReference type="AlphaFoldDB" id="M7TMZ8"/>
<dbReference type="SUPFAM" id="SSF52374">
    <property type="entry name" value="Nucleotidylyl transferase"/>
    <property type="match status" value="1"/>
</dbReference>
<keyword evidence="5 7" id="KW-0648">Protein biosynthesis</keyword>
<comment type="similarity">
    <text evidence="1">Belongs to the class-I aminoacyl-tRNA synthetase family. Glutamate--tRNA ligase type 1 subfamily.</text>
</comment>
<dbReference type="STRING" id="1287681.M7TMZ8"/>
<evidence type="ECO:0000256" key="2">
    <source>
        <dbReference type="ARBA" id="ARBA00022598"/>
    </source>
</evidence>
<dbReference type="Gene3D" id="3.40.50.620">
    <property type="entry name" value="HUPs"/>
    <property type="match status" value="1"/>
</dbReference>
<dbReference type="InterPro" id="IPR049940">
    <property type="entry name" value="GluQ/Sye"/>
</dbReference>
<evidence type="ECO:0000256" key="5">
    <source>
        <dbReference type="ARBA" id="ARBA00022917"/>
    </source>
</evidence>
<protein>
    <submittedName>
        <fullName evidence="10">Putative glutamyl-trna synthetase protein</fullName>
    </submittedName>
</protein>
<dbReference type="GO" id="GO:0005524">
    <property type="term" value="F:ATP binding"/>
    <property type="evidence" value="ECO:0007669"/>
    <property type="project" value="UniProtKB-KW"/>
</dbReference>
<keyword evidence="6 7" id="KW-0030">Aminoacyl-tRNA synthetase</keyword>
<dbReference type="InterPro" id="IPR045462">
    <property type="entry name" value="aa-tRNA-synth_I_cd-bd"/>
</dbReference>
<dbReference type="Proteomes" id="UP000012174">
    <property type="component" value="Unassembled WGS sequence"/>
</dbReference>
<dbReference type="Pfam" id="PF19269">
    <property type="entry name" value="Anticodon_2"/>
    <property type="match status" value="1"/>
</dbReference>
<dbReference type="EMBL" id="KB706307">
    <property type="protein sequence ID" value="EMR68075.1"/>
    <property type="molecule type" value="Genomic_DNA"/>
</dbReference>
<evidence type="ECO:0000256" key="1">
    <source>
        <dbReference type="ARBA" id="ARBA00007894"/>
    </source>
</evidence>
<accession>M7TMZ8</accession>
<dbReference type="GO" id="GO:0005739">
    <property type="term" value="C:mitochondrion"/>
    <property type="evidence" value="ECO:0007669"/>
    <property type="project" value="TreeGrafter"/>
</dbReference>
<evidence type="ECO:0000313" key="10">
    <source>
        <dbReference type="EMBL" id="EMR68075.1"/>
    </source>
</evidence>
<evidence type="ECO:0000256" key="7">
    <source>
        <dbReference type="RuleBase" id="RU363037"/>
    </source>
</evidence>
<keyword evidence="2 7" id="KW-0436">Ligase</keyword>
<evidence type="ECO:0000256" key="6">
    <source>
        <dbReference type="ARBA" id="ARBA00023146"/>
    </source>
</evidence>
<feature type="domain" description="Aminoacyl-tRNA synthetase class I anticodon-binding" evidence="9">
    <location>
        <begin position="443"/>
        <end position="479"/>
    </location>
</feature>
<dbReference type="GO" id="GO:0004818">
    <property type="term" value="F:glutamate-tRNA ligase activity"/>
    <property type="evidence" value="ECO:0007669"/>
    <property type="project" value="TreeGrafter"/>
</dbReference>
<reference evidence="11" key="1">
    <citation type="journal article" date="2013" name="Genome Announc.">
        <title>Draft genome sequence of the grapevine dieback fungus Eutypa lata UCR-EL1.</title>
        <authorList>
            <person name="Blanco-Ulate B."/>
            <person name="Rolshausen P.E."/>
            <person name="Cantu D."/>
        </authorList>
    </citation>
    <scope>NUCLEOTIDE SEQUENCE [LARGE SCALE GENOMIC DNA]</scope>
    <source>
        <strain evidence="11">UCR-EL1</strain>
    </source>
</reference>
<evidence type="ECO:0000259" key="8">
    <source>
        <dbReference type="Pfam" id="PF00749"/>
    </source>
</evidence>
<dbReference type="OrthoDB" id="428822at2759"/>
<dbReference type="SUPFAM" id="SSF48163">
    <property type="entry name" value="An anticodon-binding domain of class I aminoacyl-tRNA synthetases"/>
    <property type="match status" value="1"/>
</dbReference>